<dbReference type="PANTHER" id="PTHR30590:SF2">
    <property type="entry name" value="INNER MEMBRANE PROTEIN"/>
    <property type="match status" value="1"/>
</dbReference>
<keyword evidence="3" id="KW-1185">Reference proteome</keyword>
<feature type="transmembrane region" description="Helical" evidence="1">
    <location>
        <begin position="246"/>
        <end position="268"/>
    </location>
</feature>
<dbReference type="EMBL" id="JAVDXT010000002">
    <property type="protein sequence ID" value="MDR7377248.1"/>
    <property type="molecule type" value="Genomic_DNA"/>
</dbReference>
<feature type="transmembrane region" description="Helical" evidence="1">
    <location>
        <begin position="99"/>
        <end position="117"/>
    </location>
</feature>
<protein>
    <recommendedName>
        <fullName evidence="4">DUF418 domain-containing protein</fullName>
    </recommendedName>
</protein>
<feature type="transmembrane region" description="Helical" evidence="1">
    <location>
        <begin position="152"/>
        <end position="170"/>
    </location>
</feature>
<dbReference type="RefSeq" id="WP_310372877.1">
    <property type="nucleotide sequence ID" value="NZ_JAVDXT010000002.1"/>
</dbReference>
<evidence type="ECO:0008006" key="4">
    <source>
        <dbReference type="Google" id="ProtNLM"/>
    </source>
</evidence>
<feature type="transmembrane region" description="Helical" evidence="1">
    <location>
        <begin position="351"/>
        <end position="372"/>
    </location>
</feature>
<organism evidence="2 3">
    <name type="scientific">Rhodoferax ferrireducens</name>
    <dbReference type="NCBI Taxonomy" id="192843"/>
    <lineage>
        <taxon>Bacteria</taxon>
        <taxon>Pseudomonadati</taxon>
        <taxon>Pseudomonadota</taxon>
        <taxon>Betaproteobacteria</taxon>
        <taxon>Burkholderiales</taxon>
        <taxon>Comamonadaceae</taxon>
        <taxon>Rhodoferax</taxon>
    </lineage>
</organism>
<comment type="caution">
    <text evidence="2">The sequence shown here is derived from an EMBL/GenBank/DDBJ whole genome shotgun (WGS) entry which is preliminary data.</text>
</comment>
<sequence length="395" mass="43050">MQDTQRLHTLREPWIDALRALALLGVFVVNMVGYAQTPDYPLPIGAPQPADSLLAQVLHGLLLALVQGKAWPLLCFLFGYSLCALALQTRARGQPVGRLLRARYGKLLCVGLLHGSLVYFGDILTAYAVCGLVAAGWASARPARLLRIWRRLTLLVVVLLLGNGVLLWQWKDGVYPPYSEADSLVATEGLQSFLALNASSYLEGQIGSLTAFFPLLLWLTVTGMLARRFRLLGNRRAARQFWARRFGHGQLALALLLNLALGTASAWLHHTGTPHPITLSAFFVLGALPGIWLVACLLGWGQRHLHRQPQLPRWAGWLAPAGHHTLAMYLLLSLGMALGHGALRPLGGDTALTLAVALLAWLAAVAAARWASRHGWRDPLARWLSRRPAPATAPG</sequence>
<accession>A0ABU2C7D5</accession>
<feature type="transmembrane region" description="Helical" evidence="1">
    <location>
        <begin position="20"/>
        <end position="37"/>
    </location>
</feature>
<proteinExistence type="predicted"/>
<keyword evidence="1" id="KW-0472">Membrane</keyword>
<dbReference type="InterPro" id="IPR052529">
    <property type="entry name" value="Bact_Transport_Assoc"/>
</dbReference>
<feature type="transmembrane region" description="Helical" evidence="1">
    <location>
        <begin position="206"/>
        <end position="226"/>
    </location>
</feature>
<feature type="transmembrane region" description="Helical" evidence="1">
    <location>
        <begin position="280"/>
        <end position="300"/>
    </location>
</feature>
<keyword evidence="1" id="KW-0812">Transmembrane</keyword>
<gene>
    <name evidence="2" type="ORF">J2X19_001927</name>
</gene>
<evidence type="ECO:0000256" key="1">
    <source>
        <dbReference type="SAM" id="Phobius"/>
    </source>
</evidence>
<dbReference type="Proteomes" id="UP001180487">
    <property type="component" value="Unassembled WGS sequence"/>
</dbReference>
<keyword evidence="1" id="KW-1133">Transmembrane helix</keyword>
<feature type="transmembrane region" description="Helical" evidence="1">
    <location>
        <begin position="123"/>
        <end position="140"/>
    </location>
</feature>
<reference evidence="2 3" key="1">
    <citation type="submission" date="2023-07" db="EMBL/GenBank/DDBJ databases">
        <title>Sorghum-associated microbial communities from plants grown in Nebraska, USA.</title>
        <authorList>
            <person name="Schachtman D."/>
        </authorList>
    </citation>
    <scope>NUCLEOTIDE SEQUENCE [LARGE SCALE GENOMIC DNA]</scope>
    <source>
        <strain evidence="2 3">BE313</strain>
    </source>
</reference>
<feature type="transmembrane region" description="Helical" evidence="1">
    <location>
        <begin position="321"/>
        <end position="339"/>
    </location>
</feature>
<feature type="transmembrane region" description="Helical" evidence="1">
    <location>
        <begin position="70"/>
        <end position="87"/>
    </location>
</feature>
<evidence type="ECO:0000313" key="2">
    <source>
        <dbReference type="EMBL" id="MDR7377248.1"/>
    </source>
</evidence>
<name>A0ABU2C7D5_9BURK</name>
<evidence type="ECO:0000313" key="3">
    <source>
        <dbReference type="Proteomes" id="UP001180487"/>
    </source>
</evidence>
<dbReference type="PANTHER" id="PTHR30590">
    <property type="entry name" value="INNER MEMBRANE PROTEIN"/>
    <property type="match status" value="1"/>
</dbReference>